<dbReference type="Pfam" id="PF01071">
    <property type="entry name" value="GARS_A"/>
    <property type="match status" value="1"/>
</dbReference>
<dbReference type="HAMAP" id="MF_00741">
    <property type="entry name" value="AIRS"/>
    <property type="match status" value="1"/>
</dbReference>
<dbReference type="SUPFAM" id="SSF55326">
    <property type="entry name" value="PurM N-terminal domain-like"/>
    <property type="match status" value="1"/>
</dbReference>
<dbReference type="SMART" id="SM01210">
    <property type="entry name" value="GARS_C"/>
    <property type="match status" value="1"/>
</dbReference>
<dbReference type="HAMAP" id="MF_00138">
    <property type="entry name" value="GARS"/>
    <property type="match status" value="1"/>
</dbReference>
<evidence type="ECO:0000256" key="4">
    <source>
        <dbReference type="ARBA" id="ARBA00007423"/>
    </source>
</evidence>
<dbReference type="EMBL" id="KN847523">
    <property type="protein sequence ID" value="KIV91041.1"/>
    <property type="molecule type" value="Genomic_DNA"/>
</dbReference>
<reference evidence="19 21" key="1">
    <citation type="submission" date="2015-01" db="EMBL/GenBank/DDBJ databases">
        <title>The Genome Sequence of Exophiala mesophila CBS40295.</title>
        <authorList>
            <consortium name="The Broad Institute Genomics Platform"/>
            <person name="Cuomo C."/>
            <person name="de Hoog S."/>
            <person name="Gorbushina A."/>
            <person name="Stielow B."/>
            <person name="Teixiera M."/>
            <person name="Abouelleil A."/>
            <person name="Chapman S.B."/>
            <person name="Priest M."/>
            <person name="Young S.K."/>
            <person name="Wortman J."/>
            <person name="Nusbaum C."/>
            <person name="Birren B."/>
        </authorList>
    </citation>
    <scope>NUCLEOTIDE SEQUENCE [LARGE SCALE GENOMIC DNA]</scope>
    <source>
        <strain evidence="19 21">CBS 40295</strain>
    </source>
</reference>
<dbReference type="NCBIfam" id="TIGR00878">
    <property type="entry name" value="purM"/>
    <property type="match status" value="1"/>
</dbReference>
<evidence type="ECO:0000256" key="5">
    <source>
        <dbReference type="ARBA" id="ARBA00022598"/>
    </source>
</evidence>
<dbReference type="InterPro" id="IPR036921">
    <property type="entry name" value="PurM-like_N_sf"/>
</dbReference>
<dbReference type="InterPro" id="IPR020560">
    <property type="entry name" value="PRibGlycinamide_synth_C-dom"/>
</dbReference>
<evidence type="ECO:0000256" key="16">
    <source>
        <dbReference type="ARBA" id="ARBA00049057"/>
    </source>
</evidence>
<comment type="similarity">
    <text evidence="14">In the C-terminal section; belongs to the AIR synthase family.</text>
</comment>
<comment type="pathway">
    <text evidence="3">Purine metabolism; IMP biosynthesis via de novo pathway; N(1)-(5-phospho-D-ribosyl)glycinamide from 5-phospho-alpha-D-ribose 1-diphosphate: step 2/2.</text>
</comment>
<dbReference type="Pfam" id="PF02843">
    <property type="entry name" value="GARS_C"/>
    <property type="match status" value="1"/>
</dbReference>
<evidence type="ECO:0000256" key="9">
    <source>
        <dbReference type="ARBA" id="ARBA00022840"/>
    </source>
</evidence>
<dbReference type="FunFam" id="3.30.1490.20:FF:000006">
    <property type="entry name" value="phosphoribosylamine--glycine ligase, chloroplastic-like"/>
    <property type="match status" value="1"/>
</dbReference>
<dbReference type="SUPFAM" id="SSF56042">
    <property type="entry name" value="PurM C-terminal domain-like"/>
    <property type="match status" value="1"/>
</dbReference>
<dbReference type="InterPro" id="IPR004733">
    <property type="entry name" value="PurM_cligase"/>
</dbReference>
<dbReference type="Gene3D" id="3.30.1490.20">
    <property type="entry name" value="ATP-grasp fold, A domain"/>
    <property type="match status" value="1"/>
</dbReference>
<keyword evidence="9 17" id="KW-0067">ATP-binding</keyword>
<dbReference type="GO" id="GO:0005829">
    <property type="term" value="C:cytosol"/>
    <property type="evidence" value="ECO:0007669"/>
    <property type="project" value="TreeGrafter"/>
</dbReference>
<sequence>MSERLRILVIGSGGREHALAWRLAKSPSVDVVHVAPGNGGTESDNILNVDISVDDFPGLVAHAKKHGLNLVVVGPEAPLVAGIEGFFRAAGIRLFGPSKTAAQMEGSKAFSKDFMQRHGIPTAAFRNFDDYEQARQYLDSVNHDVVIKADGLAAGKGVILPTSKKEAHDALKQIMVAKEFGSAGSKVVIEELLEGEELSVLTFSDGYTIRSLPPAQDHKRVFDGDQGPNTGGMGCYAPTLVASKELIAQVDRDIVQPTIDCMRREGMPFVGLLFTGLMITKNGPKVLEYNVRGGDPETQTLLPLLSEDTDLAKVMLACTEHWLDGVDLKIEPKFAATVVACAEGYPGSYAKNRSITLSDVPKDTFVFHAGTKKDKNTVYTTGGRVIASTSTAETLEIAVEKAYKGMATIQFQGMHFRKDIAHRAFKRKAAGKDAEEAGMTYASAGVSIDAGNSLVSRIKPAVKATSRPGADALIGGFGGGFDLRRAGYHEKSPMLVGAIDGVGTKLKVALATNVHDTVGIDLVAMNVNDLVVQGAEPLMFLDCYTCSILDVDIASAFIRGVCEGCKMSNCALVGGETAEMPGLLAGTEYDAVGAAIGALDLGAGKRLLPDIESMVEGDVLLGLASNGLHSNGFSLVRRIVEKARLDYSNSAPWDHESTVGQSLLTPTRIYVVPLLQAIKRDLIKGMAHITGGGLTENVPRMLPDHLAAEIDVSKWDRPAVFKWLQKEGNVNSHEMSRTFNNGIGMVLVVSSVAAGEVQKVLEAEGETVFKIGKLVNKGDGEDVILNNLDTWKSS</sequence>
<dbReference type="FunFam" id="3.90.600.10:FF:000001">
    <property type="entry name" value="Trifunctional purine biosynthetic protein adenosine-3"/>
    <property type="match status" value="1"/>
</dbReference>
<dbReference type="InterPro" id="IPR011054">
    <property type="entry name" value="Rudment_hybrid_motif"/>
</dbReference>
<dbReference type="Proteomes" id="UP000054302">
    <property type="component" value="Unassembled WGS sequence"/>
</dbReference>
<evidence type="ECO:0000259" key="18">
    <source>
        <dbReference type="PROSITE" id="PS50975"/>
    </source>
</evidence>
<dbReference type="UniPathway" id="UPA00074">
    <property type="reaction ID" value="UER00125"/>
</dbReference>
<dbReference type="SUPFAM" id="SSF51246">
    <property type="entry name" value="Rudiment single hybrid motif"/>
    <property type="match status" value="1"/>
</dbReference>
<keyword evidence="5 19" id="KW-0436">Ligase</keyword>
<dbReference type="InterPro" id="IPR011761">
    <property type="entry name" value="ATP-grasp"/>
</dbReference>
<dbReference type="VEuPathDB" id="FungiDB:PV10_05628"/>
<dbReference type="GO" id="GO:0004641">
    <property type="term" value="F:phosphoribosylformylglycinamidine cyclo-ligase activity"/>
    <property type="evidence" value="ECO:0007669"/>
    <property type="project" value="UniProtKB-EC"/>
</dbReference>
<dbReference type="GO" id="GO:0004637">
    <property type="term" value="F:phosphoribosylamine-glycine ligase activity"/>
    <property type="evidence" value="ECO:0007669"/>
    <property type="project" value="UniProtKB-EC"/>
</dbReference>
<dbReference type="SUPFAM" id="SSF52440">
    <property type="entry name" value="PreATP-grasp domain"/>
    <property type="match status" value="1"/>
</dbReference>
<keyword evidence="7 17" id="KW-0547">Nucleotide-binding</keyword>
<dbReference type="InterPro" id="IPR010918">
    <property type="entry name" value="PurM-like_C_dom"/>
</dbReference>
<dbReference type="Gene3D" id="3.30.470.20">
    <property type="entry name" value="ATP-grasp fold, B domain"/>
    <property type="match status" value="1"/>
</dbReference>
<comment type="function">
    <text evidence="13">Catalyzes the second and fifth step in the 'de novo' purine biosynthesis pathway; contains phosphoribosylamine--glycine ligase (GARS) and phosphoribosylformylglycinamidine cyclo-ligase (AIRS) activities.</text>
</comment>
<keyword evidence="12" id="KW-0511">Multifunctional enzyme</keyword>
<accession>A0A0D1XSF9</accession>
<dbReference type="Gene3D" id="3.30.1330.10">
    <property type="entry name" value="PurM-like, N-terminal domain"/>
    <property type="match status" value="1"/>
</dbReference>
<evidence type="ECO:0000256" key="12">
    <source>
        <dbReference type="ARBA" id="ARBA00023268"/>
    </source>
</evidence>
<evidence type="ECO:0000256" key="6">
    <source>
        <dbReference type="ARBA" id="ARBA00022723"/>
    </source>
</evidence>
<protein>
    <submittedName>
        <fullName evidence="19 20">Phosphoribosylamine-glycine ligase</fullName>
    </submittedName>
</protein>
<dbReference type="FunFam" id="3.30.1330.10:FF:000001">
    <property type="entry name" value="Phosphoribosylformylglycinamidine cyclo-ligase"/>
    <property type="match status" value="1"/>
</dbReference>
<evidence type="ECO:0000256" key="10">
    <source>
        <dbReference type="ARBA" id="ARBA00022842"/>
    </source>
</evidence>
<dbReference type="InterPro" id="IPR020562">
    <property type="entry name" value="PRibGlycinamide_synth_N"/>
</dbReference>
<evidence type="ECO:0000313" key="20">
    <source>
        <dbReference type="EMBL" id="KIV91042.1"/>
    </source>
</evidence>
<dbReference type="GO" id="GO:0005524">
    <property type="term" value="F:ATP binding"/>
    <property type="evidence" value="ECO:0007669"/>
    <property type="project" value="UniProtKB-UniRule"/>
</dbReference>
<dbReference type="Gene3D" id="3.40.50.20">
    <property type="match status" value="1"/>
</dbReference>
<gene>
    <name evidence="19" type="ORF">PV10_05628</name>
</gene>
<evidence type="ECO:0000256" key="1">
    <source>
        <dbReference type="ARBA" id="ARBA00001946"/>
    </source>
</evidence>
<dbReference type="FunFam" id="3.40.50.20:FF:000006">
    <property type="entry name" value="Phosphoribosylamine--glycine ligase, chloroplastic"/>
    <property type="match status" value="1"/>
</dbReference>
<dbReference type="PANTHER" id="PTHR10520:SF12">
    <property type="entry name" value="TRIFUNCTIONAL PURINE BIOSYNTHETIC PROTEIN ADENOSINE-3"/>
    <property type="match status" value="1"/>
</dbReference>
<dbReference type="RefSeq" id="XP_016222615.1">
    <property type="nucleotide sequence ID" value="XM_016370322.1"/>
</dbReference>
<dbReference type="SUPFAM" id="SSF56059">
    <property type="entry name" value="Glutathione synthetase ATP-binding domain-like"/>
    <property type="match status" value="1"/>
</dbReference>
<comment type="cofactor">
    <cofactor evidence="1">
        <name>Mg(2+)</name>
        <dbReference type="ChEBI" id="CHEBI:18420"/>
    </cofactor>
</comment>
<dbReference type="CDD" id="cd02196">
    <property type="entry name" value="PurM"/>
    <property type="match status" value="1"/>
</dbReference>
<dbReference type="GO" id="GO:0046872">
    <property type="term" value="F:metal ion binding"/>
    <property type="evidence" value="ECO:0007669"/>
    <property type="project" value="UniProtKB-KW"/>
</dbReference>
<dbReference type="Gene3D" id="3.90.650.10">
    <property type="entry name" value="PurM-like C-terminal domain"/>
    <property type="match status" value="1"/>
</dbReference>
<evidence type="ECO:0000313" key="19">
    <source>
        <dbReference type="EMBL" id="KIV91041.1"/>
    </source>
</evidence>
<dbReference type="InterPro" id="IPR013815">
    <property type="entry name" value="ATP_grasp_subdomain_1"/>
</dbReference>
<name>A0A0D1XSF9_EXOME</name>
<dbReference type="RefSeq" id="XP_016222616.1">
    <property type="nucleotide sequence ID" value="XM_016370323.1"/>
</dbReference>
<evidence type="ECO:0000256" key="15">
    <source>
        <dbReference type="ARBA" id="ARBA00047843"/>
    </source>
</evidence>
<proteinExistence type="inferred from homology"/>
<keyword evidence="11" id="KW-0464">Manganese</keyword>
<organism evidence="19 21">
    <name type="scientific">Exophiala mesophila</name>
    <name type="common">Black yeast-like fungus</name>
    <dbReference type="NCBI Taxonomy" id="212818"/>
    <lineage>
        <taxon>Eukaryota</taxon>
        <taxon>Fungi</taxon>
        <taxon>Dikarya</taxon>
        <taxon>Ascomycota</taxon>
        <taxon>Pezizomycotina</taxon>
        <taxon>Eurotiomycetes</taxon>
        <taxon>Chaetothyriomycetidae</taxon>
        <taxon>Chaetothyriales</taxon>
        <taxon>Herpotrichiellaceae</taxon>
        <taxon>Exophiala</taxon>
    </lineage>
</organism>
<evidence type="ECO:0000256" key="2">
    <source>
        <dbReference type="ARBA" id="ARBA00004686"/>
    </source>
</evidence>
<evidence type="ECO:0000256" key="14">
    <source>
        <dbReference type="ARBA" id="ARBA00029444"/>
    </source>
</evidence>
<dbReference type="Pfam" id="PF02769">
    <property type="entry name" value="AIRS_C"/>
    <property type="match status" value="1"/>
</dbReference>
<dbReference type="EMBL" id="KN847523">
    <property type="protein sequence ID" value="KIV91042.1"/>
    <property type="molecule type" value="Genomic_DNA"/>
</dbReference>
<evidence type="ECO:0000256" key="8">
    <source>
        <dbReference type="ARBA" id="ARBA00022755"/>
    </source>
</evidence>
<dbReference type="InterPro" id="IPR037123">
    <property type="entry name" value="PRibGlycinamide_synth_C_sf"/>
</dbReference>
<comment type="catalytic activity">
    <reaction evidence="16">
        <text>2-formamido-N(1)-(5-O-phospho-beta-D-ribosyl)acetamidine + ATP = 5-amino-1-(5-phospho-beta-D-ribosyl)imidazole + ADP + phosphate + H(+)</text>
        <dbReference type="Rhea" id="RHEA:23032"/>
        <dbReference type="ChEBI" id="CHEBI:15378"/>
        <dbReference type="ChEBI" id="CHEBI:30616"/>
        <dbReference type="ChEBI" id="CHEBI:43474"/>
        <dbReference type="ChEBI" id="CHEBI:137981"/>
        <dbReference type="ChEBI" id="CHEBI:147287"/>
        <dbReference type="ChEBI" id="CHEBI:456216"/>
        <dbReference type="EC" id="6.3.3.1"/>
    </reaction>
</comment>
<dbReference type="Pfam" id="PF00586">
    <property type="entry name" value="AIRS"/>
    <property type="match status" value="1"/>
</dbReference>
<keyword evidence="8" id="KW-0658">Purine biosynthesis</keyword>
<dbReference type="GeneID" id="27323473"/>
<dbReference type="InterPro" id="IPR016185">
    <property type="entry name" value="PreATP-grasp_dom_sf"/>
</dbReference>
<feature type="domain" description="ATP-grasp" evidence="18">
    <location>
        <begin position="112"/>
        <end position="320"/>
    </location>
</feature>
<keyword evidence="21" id="KW-1185">Reference proteome</keyword>
<keyword evidence="10" id="KW-0460">Magnesium</keyword>
<evidence type="ECO:0000256" key="17">
    <source>
        <dbReference type="PROSITE-ProRule" id="PRU00409"/>
    </source>
</evidence>
<dbReference type="PROSITE" id="PS50975">
    <property type="entry name" value="ATP_GRASP"/>
    <property type="match status" value="1"/>
</dbReference>
<dbReference type="OrthoDB" id="2018833at2759"/>
<keyword evidence="6" id="KW-0479">Metal-binding</keyword>
<dbReference type="FunFam" id="3.90.650.10:FF:000007">
    <property type="entry name" value="Trifunctional purine biosynthetic protein adenosine-3"/>
    <property type="match status" value="1"/>
</dbReference>
<dbReference type="InterPro" id="IPR016188">
    <property type="entry name" value="PurM-like_N"/>
</dbReference>
<dbReference type="NCBIfam" id="TIGR00877">
    <property type="entry name" value="purD"/>
    <property type="match status" value="1"/>
</dbReference>
<dbReference type="HOGENOM" id="CLU_005361_2_3_1"/>
<comment type="pathway">
    <text evidence="2">Purine metabolism; IMP biosynthesis via de novo pathway; 5-amino-1-(5-phospho-D-ribosyl)imidazole from N(2)-formyl-N(1)-(5-phospho-D-ribosyl)glycinamide: step 2/2.</text>
</comment>
<dbReference type="PANTHER" id="PTHR10520">
    <property type="entry name" value="TRIFUNCTIONAL PURINE BIOSYNTHETIC PROTEIN ADENOSINE-3-RELATED"/>
    <property type="match status" value="1"/>
</dbReference>
<dbReference type="AlphaFoldDB" id="A0A0D1XSF9"/>
<dbReference type="GO" id="GO:0006189">
    <property type="term" value="P:'de novo' IMP biosynthetic process"/>
    <property type="evidence" value="ECO:0007669"/>
    <property type="project" value="UniProtKB-UniPathway"/>
</dbReference>
<dbReference type="SMART" id="SM01209">
    <property type="entry name" value="GARS_A"/>
    <property type="match status" value="1"/>
</dbReference>
<evidence type="ECO:0000256" key="13">
    <source>
        <dbReference type="ARBA" id="ARBA00029388"/>
    </source>
</evidence>
<comment type="catalytic activity">
    <reaction evidence="15">
        <text>5-phospho-beta-D-ribosylamine + glycine + ATP = N(1)-(5-phospho-beta-D-ribosyl)glycinamide + ADP + phosphate + H(+)</text>
        <dbReference type="Rhea" id="RHEA:17453"/>
        <dbReference type="ChEBI" id="CHEBI:15378"/>
        <dbReference type="ChEBI" id="CHEBI:30616"/>
        <dbReference type="ChEBI" id="CHEBI:43474"/>
        <dbReference type="ChEBI" id="CHEBI:57305"/>
        <dbReference type="ChEBI" id="CHEBI:58681"/>
        <dbReference type="ChEBI" id="CHEBI:143788"/>
        <dbReference type="ChEBI" id="CHEBI:456216"/>
        <dbReference type="EC" id="6.3.4.13"/>
    </reaction>
</comment>
<comment type="similarity">
    <text evidence="4">In the N-terminal section; belongs to the GARS family.</text>
</comment>
<dbReference type="InterPro" id="IPR036676">
    <property type="entry name" value="PurM-like_C_sf"/>
</dbReference>
<dbReference type="InterPro" id="IPR000115">
    <property type="entry name" value="PRibGlycinamide_synth"/>
</dbReference>
<dbReference type="Pfam" id="PF02844">
    <property type="entry name" value="GARS_N"/>
    <property type="match status" value="1"/>
</dbReference>
<dbReference type="FunFam" id="3.30.470.20:FF:000018">
    <property type="entry name" value="Trifunctional purine biosynthetic protein adenosine-3"/>
    <property type="match status" value="1"/>
</dbReference>
<evidence type="ECO:0000256" key="11">
    <source>
        <dbReference type="ARBA" id="ARBA00023211"/>
    </source>
</evidence>
<dbReference type="InterPro" id="IPR020561">
    <property type="entry name" value="PRibGlycinamid_synth_ATP-grasp"/>
</dbReference>
<dbReference type="GO" id="GO:0046084">
    <property type="term" value="P:adenine biosynthetic process"/>
    <property type="evidence" value="ECO:0007669"/>
    <property type="project" value="TreeGrafter"/>
</dbReference>
<evidence type="ECO:0000313" key="21">
    <source>
        <dbReference type="Proteomes" id="UP000054302"/>
    </source>
</evidence>
<evidence type="ECO:0000256" key="7">
    <source>
        <dbReference type="ARBA" id="ARBA00022741"/>
    </source>
</evidence>
<evidence type="ECO:0000256" key="3">
    <source>
        <dbReference type="ARBA" id="ARBA00005174"/>
    </source>
</evidence>
<dbReference type="STRING" id="212818.A0A0D1XSF9"/>
<dbReference type="Gene3D" id="3.90.600.10">
    <property type="entry name" value="Phosphoribosylglycinamide synthetase, C-terminal domain"/>
    <property type="match status" value="1"/>
</dbReference>